<organism evidence="2 3">
    <name type="scientific">Streptomyces inusitatus</name>
    <dbReference type="NCBI Taxonomy" id="68221"/>
    <lineage>
        <taxon>Bacteria</taxon>
        <taxon>Bacillati</taxon>
        <taxon>Actinomycetota</taxon>
        <taxon>Actinomycetes</taxon>
        <taxon>Kitasatosporales</taxon>
        <taxon>Streptomycetaceae</taxon>
        <taxon>Streptomyces</taxon>
    </lineage>
</organism>
<accession>A0A918PR73</accession>
<name>A0A918PR73_9ACTN</name>
<feature type="domain" description="DUF6980" evidence="1">
    <location>
        <begin position="4"/>
        <end position="98"/>
    </location>
</feature>
<keyword evidence="3" id="KW-1185">Reference proteome</keyword>
<reference evidence="2" key="1">
    <citation type="journal article" date="2014" name="Int. J. Syst. Evol. Microbiol.">
        <title>Complete genome sequence of Corynebacterium casei LMG S-19264T (=DSM 44701T), isolated from a smear-ripened cheese.</title>
        <authorList>
            <consortium name="US DOE Joint Genome Institute (JGI-PGF)"/>
            <person name="Walter F."/>
            <person name="Albersmeier A."/>
            <person name="Kalinowski J."/>
            <person name="Ruckert C."/>
        </authorList>
    </citation>
    <scope>NUCLEOTIDE SEQUENCE</scope>
    <source>
        <strain evidence="2">JCM 4988</strain>
    </source>
</reference>
<reference evidence="2" key="2">
    <citation type="submission" date="2020-09" db="EMBL/GenBank/DDBJ databases">
        <authorList>
            <person name="Sun Q."/>
            <person name="Ohkuma M."/>
        </authorList>
    </citation>
    <scope>NUCLEOTIDE SEQUENCE</scope>
    <source>
        <strain evidence="2">JCM 4988</strain>
    </source>
</reference>
<dbReference type="Proteomes" id="UP000630936">
    <property type="component" value="Unassembled WGS sequence"/>
</dbReference>
<evidence type="ECO:0000313" key="3">
    <source>
        <dbReference type="Proteomes" id="UP000630936"/>
    </source>
</evidence>
<sequence length="112" mass="12580">MTDHCCEAMSLRANAPCDRHSDPFDCPDALIRFSAEFQEYGLIVHDGGTSSITIDFCPWCGRRLPDSQRDRWFDELERRGIDPGEDEVPAEFRDARWLGARPGPAPAPGLTD</sequence>
<evidence type="ECO:0000313" key="2">
    <source>
        <dbReference type="EMBL" id="GGZ18431.1"/>
    </source>
</evidence>
<proteinExistence type="predicted"/>
<dbReference type="RefSeq" id="WP_190121529.1">
    <property type="nucleotide sequence ID" value="NZ_BMWG01000002.1"/>
</dbReference>
<evidence type="ECO:0000259" key="1">
    <source>
        <dbReference type="Pfam" id="PF22400"/>
    </source>
</evidence>
<protein>
    <recommendedName>
        <fullName evidence="1">DUF6980 domain-containing protein</fullName>
    </recommendedName>
</protein>
<comment type="caution">
    <text evidence="2">The sequence shown here is derived from an EMBL/GenBank/DDBJ whole genome shotgun (WGS) entry which is preliminary data.</text>
</comment>
<gene>
    <name evidence="2" type="ORF">GCM10010387_08650</name>
</gene>
<dbReference type="EMBL" id="BMWG01000002">
    <property type="protein sequence ID" value="GGZ18431.1"/>
    <property type="molecule type" value="Genomic_DNA"/>
</dbReference>
<dbReference type="Pfam" id="PF22400">
    <property type="entry name" value="DUF6980"/>
    <property type="match status" value="1"/>
</dbReference>
<dbReference type="AlphaFoldDB" id="A0A918PR73"/>
<dbReference type="InterPro" id="IPR053918">
    <property type="entry name" value="DUF6980"/>
</dbReference>